<evidence type="ECO:0000313" key="3">
    <source>
        <dbReference type="EMBL" id="MED6246332.1"/>
    </source>
</evidence>
<dbReference type="EMBL" id="JAHUTI010042671">
    <property type="protein sequence ID" value="MED6246332.1"/>
    <property type="molecule type" value="Genomic_DNA"/>
</dbReference>
<dbReference type="InterPro" id="IPR011333">
    <property type="entry name" value="SKP1/BTB/POZ_sf"/>
</dbReference>
<dbReference type="Gene3D" id="3.30.710.10">
    <property type="entry name" value="Potassium Channel Kv1.1, Chain A"/>
    <property type="match status" value="1"/>
</dbReference>
<organism evidence="3 4">
    <name type="scientific">Ataeniobius toweri</name>
    <dbReference type="NCBI Taxonomy" id="208326"/>
    <lineage>
        <taxon>Eukaryota</taxon>
        <taxon>Metazoa</taxon>
        <taxon>Chordata</taxon>
        <taxon>Craniata</taxon>
        <taxon>Vertebrata</taxon>
        <taxon>Euteleostomi</taxon>
        <taxon>Actinopterygii</taxon>
        <taxon>Neopterygii</taxon>
        <taxon>Teleostei</taxon>
        <taxon>Neoteleostei</taxon>
        <taxon>Acanthomorphata</taxon>
        <taxon>Ovalentaria</taxon>
        <taxon>Atherinomorphae</taxon>
        <taxon>Cyprinodontiformes</taxon>
        <taxon>Goodeidae</taxon>
        <taxon>Ataeniobius</taxon>
    </lineage>
</organism>
<keyword evidence="1" id="KW-0812">Transmembrane</keyword>
<protein>
    <submittedName>
        <fullName evidence="3">Kelch-like</fullName>
    </submittedName>
</protein>
<evidence type="ECO:0000259" key="2">
    <source>
        <dbReference type="Pfam" id="PF00651"/>
    </source>
</evidence>
<gene>
    <name evidence="3" type="primary">KLHL13_2</name>
    <name evidence="3" type="ORF">ATANTOWER_016092</name>
</gene>
<reference evidence="3 4" key="1">
    <citation type="submission" date="2021-07" db="EMBL/GenBank/DDBJ databases">
        <authorList>
            <person name="Palmer J.M."/>
        </authorList>
    </citation>
    <scope>NUCLEOTIDE SEQUENCE [LARGE SCALE GENOMIC DNA]</scope>
    <source>
        <strain evidence="3 4">AT_MEX2019</strain>
        <tissue evidence="3">Muscle</tissue>
    </source>
</reference>
<evidence type="ECO:0000256" key="1">
    <source>
        <dbReference type="SAM" id="Phobius"/>
    </source>
</evidence>
<dbReference type="SUPFAM" id="SSF54695">
    <property type="entry name" value="POZ domain"/>
    <property type="match status" value="1"/>
</dbReference>
<name>A0ABU7B6Z5_9TELE</name>
<accession>A0ABU7B6Z5</accession>
<dbReference type="InterPro" id="IPR000210">
    <property type="entry name" value="BTB/POZ_dom"/>
</dbReference>
<keyword evidence="4" id="KW-1185">Reference proteome</keyword>
<dbReference type="Proteomes" id="UP001345963">
    <property type="component" value="Unassembled WGS sequence"/>
</dbReference>
<keyword evidence="1" id="KW-1133">Transmembrane helix</keyword>
<sequence>GMREQEMREIKLHGVTKTGLKNIIEFIYTSKVSLDMGNLQDTLEAANFLQVMPVLSFCNELLSSEITIDNCVEVERIATDLLLEDVLVNIGELKRKHCCTIYLCNPQKERAPYIVLILIYDWLIVIIIKPR</sequence>
<feature type="transmembrane region" description="Helical" evidence="1">
    <location>
        <begin position="111"/>
        <end position="128"/>
    </location>
</feature>
<dbReference type="Pfam" id="PF00651">
    <property type="entry name" value="BTB"/>
    <property type="match status" value="1"/>
</dbReference>
<proteinExistence type="predicted"/>
<evidence type="ECO:0000313" key="4">
    <source>
        <dbReference type="Proteomes" id="UP001345963"/>
    </source>
</evidence>
<feature type="domain" description="BTB" evidence="2">
    <location>
        <begin position="2"/>
        <end position="63"/>
    </location>
</feature>
<dbReference type="PANTHER" id="PTHR45632">
    <property type="entry name" value="LD33804P"/>
    <property type="match status" value="1"/>
</dbReference>
<comment type="caution">
    <text evidence="3">The sequence shown here is derived from an EMBL/GenBank/DDBJ whole genome shotgun (WGS) entry which is preliminary data.</text>
</comment>
<keyword evidence="1" id="KW-0472">Membrane</keyword>
<feature type="non-terminal residue" evidence="3">
    <location>
        <position position="1"/>
    </location>
</feature>
<dbReference type="PANTHER" id="PTHR45632:SF9">
    <property type="entry name" value="KELCH-LIKE PROTEIN 9 ISOFORM X1"/>
    <property type="match status" value="1"/>
</dbReference>